<feature type="domain" description="Methyl-accepting transducer" evidence="6">
    <location>
        <begin position="283"/>
        <end position="498"/>
    </location>
</feature>
<dbReference type="SMART" id="SM00283">
    <property type="entry name" value="MA"/>
    <property type="match status" value="1"/>
</dbReference>
<keyword evidence="9" id="KW-1185">Reference proteome</keyword>
<feature type="transmembrane region" description="Helical" evidence="5">
    <location>
        <begin position="201"/>
        <end position="219"/>
    </location>
</feature>
<organism evidence="8 9">
    <name type="scientific">Pendulispora brunnea</name>
    <dbReference type="NCBI Taxonomy" id="2905690"/>
    <lineage>
        <taxon>Bacteria</taxon>
        <taxon>Pseudomonadati</taxon>
        <taxon>Myxococcota</taxon>
        <taxon>Myxococcia</taxon>
        <taxon>Myxococcales</taxon>
        <taxon>Sorangiineae</taxon>
        <taxon>Pendulisporaceae</taxon>
        <taxon>Pendulispora</taxon>
    </lineage>
</organism>
<proteinExistence type="inferred from homology"/>
<keyword evidence="5" id="KW-0812">Transmembrane</keyword>
<dbReference type="Proteomes" id="UP001379533">
    <property type="component" value="Chromosome"/>
</dbReference>
<dbReference type="PROSITE" id="PS50111">
    <property type="entry name" value="CHEMOTAXIS_TRANSDUC_2"/>
    <property type="match status" value="1"/>
</dbReference>
<evidence type="ECO:0000256" key="1">
    <source>
        <dbReference type="ARBA" id="ARBA00022500"/>
    </source>
</evidence>
<dbReference type="InterPro" id="IPR003660">
    <property type="entry name" value="HAMP_dom"/>
</dbReference>
<keyword evidence="3" id="KW-0807">Transducer</keyword>
<dbReference type="RefSeq" id="WP_394849530.1">
    <property type="nucleotide sequence ID" value="NZ_CP089982.1"/>
</dbReference>
<feature type="region of interest" description="Disordered" evidence="4">
    <location>
        <begin position="518"/>
        <end position="554"/>
    </location>
</feature>
<dbReference type="PANTHER" id="PTHR43531">
    <property type="entry name" value="PROTEIN ICFG"/>
    <property type="match status" value="1"/>
</dbReference>
<dbReference type="SUPFAM" id="SSF58104">
    <property type="entry name" value="Methyl-accepting chemotaxis protein (MCP) signaling domain"/>
    <property type="match status" value="1"/>
</dbReference>
<evidence type="ECO:0000256" key="5">
    <source>
        <dbReference type="SAM" id="Phobius"/>
    </source>
</evidence>
<evidence type="ECO:0000256" key="4">
    <source>
        <dbReference type="SAM" id="MobiDB-lite"/>
    </source>
</evidence>
<dbReference type="InterPro" id="IPR004090">
    <property type="entry name" value="Chemotax_Me-accpt_rcpt"/>
</dbReference>
<dbReference type="SMART" id="SM00304">
    <property type="entry name" value="HAMP"/>
    <property type="match status" value="1"/>
</dbReference>
<evidence type="ECO:0000259" key="7">
    <source>
        <dbReference type="PROSITE" id="PS50885"/>
    </source>
</evidence>
<dbReference type="EMBL" id="CP089982">
    <property type="protein sequence ID" value="WXA98907.1"/>
    <property type="molecule type" value="Genomic_DNA"/>
</dbReference>
<gene>
    <name evidence="8" type="ORF">LZC95_19050</name>
</gene>
<dbReference type="PROSITE" id="PS50885">
    <property type="entry name" value="HAMP"/>
    <property type="match status" value="1"/>
</dbReference>
<dbReference type="PRINTS" id="PR00260">
    <property type="entry name" value="CHEMTRNSDUCR"/>
</dbReference>
<dbReference type="Gene3D" id="1.10.287.950">
    <property type="entry name" value="Methyl-accepting chemotaxis protein"/>
    <property type="match status" value="1"/>
</dbReference>
<accession>A0ABZ2KJQ3</accession>
<protein>
    <submittedName>
        <fullName evidence="8">Methyl-accepting chemotaxis protein</fullName>
    </submittedName>
</protein>
<dbReference type="Pfam" id="PF00015">
    <property type="entry name" value="MCPsignal"/>
    <property type="match status" value="1"/>
</dbReference>
<feature type="transmembrane region" description="Helical" evidence="5">
    <location>
        <begin position="6"/>
        <end position="28"/>
    </location>
</feature>
<name>A0ABZ2KJQ3_9BACT</name>
<sequence>MHRLKLFWKFALLASMIPITVATMAAVARRGTSDLKYQVDNMYAFMLIPIMGIEEGNLRRDQLATELGYLKRLDLSAEERAEHIARVRKYDTDMAQVMAKYRAEWWTAVSPEFTHTLEAAGQKQLQIDETDRLLQYEKAYAAYATHREMFLAGKTGEFDAIVPHLDVMNQALTDLVHINASFAELSNKDAQVTVERTRARLWIAGAALALAALAVAWWLSRLVVVSVTVLRNATTRLAKGDLDVDLGNDDEGRGSGDEVAQMTLQFKRFIGVLRTLIGSMQSGADALAAAAAQVSSSSALLSQGTSTQAVSVRDTSSVLERMGTSIAHTARNSRKVEEIARHGVVAAEEGCKSVQESVASIEAIASKMYIVQDIAYQTNLLALNAAIEAARAGEHGRGFAVIADEVRKLAERTQSAANDIRELASSNTRIVTRSEQRIAELVPSIRRTAELVQGMASAANEQAAGVSRINVAIAQTDRVTQQNVHAAQELASTAEEVSAQADALRDLASFFRLPAWSSTTNVTTQRDRPEPTSPSEFPTARDSKPPSYDGDSAA</sequence>
<comment type="similarity">
    <text evidence="2">Belongs to the methyl-accepting chemotaxis (MCP) protein family.</text>
</comment>
<keyword evidence="5" id="KW-1133">Transmembrane helix</keyword>
<evidence type="ECO:0000256" key="3">
    <source>
        <dbReference type="PROSITE-ProRule" id="PRU00284"/>
    </source>
</evidence>
<dbReference type="InterPro" id="IPR004089">
    <property type="entry name" value="MCPsignal_dom"/>
</dbReference>
<keyword evidence="5" id="KW-0472">Membrane</keyword>
<evidence type="ECO:0000259" key="6">
    <source>
        <dbReference type="PROSITE" id="PS50111"/>
    </source>
</evidence>
<dbReference type="PANTHER" id="PTHR43531:SF11">
    <property type="entry name" value="METHYL-ACCEPTING CHEMOTAXIS PROTEIN 3"/>
    <property type="match status" value="1"/>
</dbReference>
<evidence type="ECO:0000313" key="9">
    <source>
        <dbReference type="Proteomes" id="UP001379533"/>
    </source>
</evidence>
<evidence type="ECO:0000256" key="2">
    <source>
        <dbReference type="ARBA" id="ARBA00029447"/>
    </source>
</evidence>
<dbReference type="InterPro" id="IPR051310">
    <property type="entry name" value="MCP_chemotaxis"/>
</dbReference>
<keyword evidence="1" id="KW-0145">Chemotaxis</keyword>
<feature type="domain" description="HAMP" evidence="7">
    <location>
        <begin position="221"/>
        <end position="278"/>
    </location>
</feature>
<evidence type="ECO:0000313" key="8">
    <source>
        <dbReference type="EMBL" id="WXA98907.1"/>
    </source>
</evidence>
<reference evidence="8 9" key="1">
    <citation type="submission" date="2021-12" db="EMBL/GenBank/DDBJ databases">
        <title>Discovery of the Pendulisporaceae a myxobacterial family with distinct sporulation behavior and unique specialized metabolism.</title>
        <authorList>
            <person name="Garcia R."/>
            <person name="Popoff A."/>
            <person name="Bader C.D."/>
            <person name="Loehr J."/>
            <person name="Walesch S."/>
            <person name="Walt C."/>
            <person name="Boldt J."/>
            <person name="Bunk B."/>
            <person name="Haeckl F.J.F.P.J."/>
            <person name="Gunesch A.P."/>
            <person name="Birkelbach J."/>
            <person name="Nuebel U."/>
            <person name="Pietschmann T."/>
            <person name="Bach T."/>
            <person name="Mueller R."/>
        </authorList>
    </citation>
    <scope>NUCLEOTIDE SEQUENCE [LARGE SCALE GENOMIC DNA]</scope>
    <source>
        <strain evidence="8 9">MSr12523</strain>
    </source>
</reference>